<gene>
    <name evidence="3" type="ORF">SAMN04487961_1921</name>
</gene>
<dbReference type="EMBL" id="FOUR01000004">
    <property type="protein sequence ID" value="SFN04378.1"/>
    <property type="molecule type" value="Genomic_DNA"/>
</dbReference>
<evidence type="ECO:0000313" key="3">
    <source>
        <dbReference type="EMBL" id="SFN04378.1"/>
    </source>
</evidence>
<dbReference type="PROSITE" id="PS51257">
    <property type="entry name" value="PROKAR_LIPOPROTEIN"/>
    <property type="match status" value="1"/>
</dbReference>
<dbReference type="InterPro" id="IPR005586">
    <property type="entry name" value="ABC_trans_aux"/>
</dbReference>
<dbReference type="OrthoDB" id="5795476at2"/>
<protein>
    <submittedName>
        <fullName evidence="3">Cholesterol transport system auxiliary component</fullName>
    </submittedName>
</protein>
<feature type="signal peptide" evidence="1">
    <location>
        <begin position="1"/>
        <end position="19"/>
    </location>
</feature>
<keyword evidence="1" id="KW-0732">Signal</keyword>
<dbReference type="SUPFAM" id="SSF159594">
    <property type="entry name" value="XCC0632-like"/>
    <property type="match status" value="1"/>
</dbReference>
<evidence type="ECO:0000256" key="1">
    <source>
        <dbReference type="SAM" id="SignalP"/>
    </source>
</evidence>
<evidence type="ECO:0000313" key="4">
    <source>
        <dbReference type="Proteomes" id="UP000199339"/>
    </source>
</evidence>
<accession>A0A1I4VST8</accession>
<keyword evidence="4" id="KW-1185">Reference proteome</keyword>
<feature type="domain" description="ABC-type transport auxiliary lipoprotein component" evidence="2">
    <location>
        <begin position="39"/>
        <end position="190"/>
    </location>
</feature>
<proteinExistence type="predicted"/>
<evidence type="ECO:0000259" key="2">
    <source>
        <dbReference type="Pfam" id="PF03886"/>
    </source>
</evidence>
<feature type="chain" id="PRO_5011779393" evidence="1">
    <location>
        <begin position="20"/>
        <end position="202"/>
    </location>
</feature>
<sequence length="202" mass="22371">MRSCLRAIAPVIAAFAMTACTIFPTPEAPRVMDLGSAESAQRLELRHARTLRVDTPLASEPVNGTRILTKPTPHEFQMYGNARWRDSAPVLVRDYLIDTLRQSQGFANVVTDTSAASTDLTLISELSAFQAEKIEGKIRVVIELHAEVLDNRTRKSLCVRNSRLAEPAASSELDEVVGAFGNTARRLAEETLLWVHRCLQEN</sequence>
<organism evidence="3 4">
    <name type="scientific">Marinobacter pelagius</name>
    <dbReference type="NCBI Taxonomy" id="379482"/>
    <lineage>
        <taxon>Bacteria</taxon>
        <taxon>Pseudomonadati</taxon>
        <taxon>Pseudomonadota</taxon>
        <taxon>Gammaproteobacteria</taxon>
        <taxon>Pseudomonadales</taxon>
        <taxon>Marinobacteraceae</taxon>
        <taxon>Marinobacter</taxon>
    </lineage>
</organism>
<dbReference type="AlphaFoldDB" id="A0A1I4VST8"/>
<dbReference type="Gene3D" id="3.40.50.10610">
    <property type="entry name" value="ABC-type transport auxiliary lipoprotein component"/>
    <property type="match status" value="1"/>
</dbReference>
<name>A0A1I4VST8_9GAMM</name>
<dbReference type="Pfam" id="PF03886">
    <property type="entry name" value="ABC_trans_aux"/>
    <property type="match status" value="1"/>
</dbReference>
<reference evidence="4" key="1">
    <citation type="submission" date="2016-10" db="EMBL/GenBank/DDBJ databases">
        <authorList>
            <person name="Varghese N."/>
            <person name="Submissions S."/>
        </authorList>
    </citation>
    <scope>NUCLEOTIDE SEQUENCE [LARGE SCALE GENOMIC DNA]</scope>
    <source>
        <strain evidence="4">CGMCC 1.6775</strain>
    </source>
</reference>
<dbReference type="RefSeq" id="WP_092002302.1">
    <property type="nucleotide sequence ID" value="NZ_FOUR01000004.1"/>
</dbReference>
<dbReference type="Proteomes" id="UP000199339">
    <property type="component" value="Unassembled WGS sequence"/>
</dbReference>